<sequence length="115" mass="13398">FNLSENETDWLAKHLGHDLRIHREFYRLHESAVELTKVSRILLAIDQGKANKFAGKKLEEINVNDMSDIEEDGSDEEQMDEGIKCPIEDNEDDYDNDDDDDDEDYIPEIETEKPK</sequence>
<dbReference type="AlphaFoldDB" id="A0A1B6EGX8"/>
<name>A0A1B6EGX8_9HEMI</name>
<feature type="non-terminal residue" evidence="2">
    <location>
        <position position="1"/>
    </location>
</feature>
<evidence type="ECO:0000313" key="2">
    <source>
        <dbReference type="EMBL" id="JAS37193.1"/>
    </source>
</evidence>
<feature type="compositionally biased region" description="Acidic residues" evidence="1">
    <location>
        <begin position="88"/>
        <end position="109"/>
    </location>
</feature>
<proteinExistence type="predicted"/>
<feature type="compositionally biased region" description="Acidic residues" evidence="1">
    <location>
        <begin position="67"/>
        <end position="80"/>
    </location>
</feature>
<gene>
    <name evidence="2" type="ORF">g.2135</name>
</gene>
<feature type="non-terminal residue" evidence="2">
    <location>
        <position position="115"/>
    </location>
</feature>
<organism evidence="2">
    <name type="scientific">Clastoptera arizonana</name>
    <name type="common">Arizona spittle bug</name>
    <dbReference type="NCBI Taxonomy" id="38151"/>
    <lineage>
        <taxon>Eukaryota</taxon>
        <taxon>Metazoa</taxon>
        <taxon>Ecdysozoa</taxon>
        <taxon>Arthropoda</taxon>
        <taxon>Hexapoda</taxon>
        <taxon>Insecta</taxon>
        <taxon>Pterygota</taxon>
        <taxon>Neoptera</taxon>
        <taxon>Paraneoptera</taxon>
        <taxon>Hemiptera</taxon>
        <taxon>Auchenorrhyncha</taxon>
        <taxon>Cercopoidea</taxon>
        <taxon>Clastopteridae</taxon>
        <taxon>Clastoptera</taxon>
    </lineage>
</organism>
<accession>A0A1B6EGX8</accession>
<dbReference type="EMBL" id="GEDC01000105">
    <property type="protein sequence ID" value="JAS37193.1"/>
    <property type="molecule type" value="Transcribed_RNA"/>
</dbReference>
<dbReference type="PANTHER" id="PTHR33480">
    <property type="entry name" value="SET DOMAIN-CONTAINING PROTEIN-RELATED"/>
    <property type="match status" value="1"/>
</dbReference>
<dbReference type="PANTHER" id="PTHR33480:SF1">
    <property type="entry name" value="TYR RECOMBINASE DOMAIN-CONTAINING PROTEIN"/>
    <property type="match status" value="1"/>
</dbReference>
<protein>
    <submittedName>
        <fullName evidence="2">Uncharacterized protein</fullName>
    </submittedName>
</protein>
<evidence type="ECO:0000256" key="1">
    <source>
        <dbReference type="SAM" id="MobiDB-lite"/>
    </source>
</evidence>
<reference evidence="2" key="1">
    <citation type="submission" date="2015-12" db="EMBL/GenBank/DDBJ databases">
        <title>De novo transcriptome assembly of four potential Pierce s Disease insect vectors from Arizona vineyards.</title>
        <authorList>
            <person name="Tassone E.E."/>
        </authorList>
    </citation>
    <scope>NUCLEOTIDE SEQUENCE</scope>
</reference>
<feature type="region of interest" description="Disordered" evidence="1">
    <location>
        <begin position="64"/>
        <end position="115"/>
    </location>
</feature>